<accession>A0A840EWD4</accession>
<keyword evidence="3" id="KW-1185">Reference proteome</keyword>
<dbReference type="RefSeq" id="WP_183370892.1">
    <property type="nucleotide sequence ID" value="NZ_BAABHL010000040.1"/>
</dbReference>
<evidence type="ECO:0000313" key="2">
    <source>
        <dbReference type="EMBL" id="MBB4135891.1"/>
    </source>
</evidence>
<organism evidence="2 3">
    <name type="scientific">Gordonia humi</name>
    <dbReference type="NCBI Taxonomy" id="686429"/>
    <lineage>
        <taxon>Bacteria</taxon>
        <taxon>Bacillati</taxon>
        <taxon>Actinomycetota</taxon>
        <taxon>Actinomycetes</taxon>
        <taxon>Mycobacteriales</taxon>
        <taxon>Gordoniaceae</taxon>
        <taxon>Gordonia</taxon>
    </lineage>
</organism>
<dbReference type="AlphaFoldDB" id="A0A840EWD4"/>
<feature type="region of interest" description="Disordered" evidence="1">
    <location>
        <begin position="86"/>
        <end position="110"/>
    </location>
</feature>
<sequence>MIRTAQSGRTDNAATDLASAPGVPAVIDGQTWFTVRTLGYMGQSVRESSIRRPCLTGFVELSSNDTSRSAGWSLASCDRVVPQFTRTTRKTEMNPDGSPAGTRSVNPLVP</sequence>
<evidence type="ECO:0000256" key="1">
    <source>
        <dbReference type="SAM" id="MobiDB-lite"/>
    </source>
</evidence>
<evidence type="ECO:0000313" key="3">
    <source>
        <dbReference type="Proteomes" id="UP000551501"/>
    </source>
</evidence>
<dbReference type="Proteomes" id="UP000551501">
    <property type="component" value="Unassembled WGS sequence"/>
</dbReference>
<protein>
    <submittedName>
        <fullName evidence="2">Uncharacterized protein</fullName>
    </submittedName>
</protein>
<proteinExistence type="predicted"/>
<comment type="caution">
    <text evidence="2">The sequence shown here is derived from an EMBL/GenBank/DDBJ whole genome shotgun (WGS) entry which is preliminary data.</text>
</comment>
<dbReference type="EMBL" id="JACIFP010000001">
    <property type="protein sequence ID" value="MBB4135891.1"/>
    <property type="molecule type" value="Genomic_DNA"/>
</dbReference>
<name>A0A840EWD4_9ACTN</name>
<gene>
    <name evidence="2" type="ORF">BKA16_002443</name>
</gene>
<reference evidence="2 3" key="1">
    <citation type="submission" date="2020-08" db="EMBL/GenBank/DDBJ databases">
        <title>Sequencing the genomes of 1000 actinobacteria strains.</title>
        <authorList>
            <person name="Klenk H.-P."/>
        </authorList>
    </citation>
    <scope>NUCLEOTIDE SEQUENCE [LARGE SCALE GENOMIC DNA]</scope>
    <source>
        <strain evidence="2 3">DSM 45298</strain>
    </source>
</reference>
<feature type="compositionally biased region" description="Polar residues" evidence="1">
    <location>
        <begin position="101"/>
        <end position="110"/>
    </location>
</feature>